<dbReference type="InterPro" id="IPR013792">
    <property type="entry name" value="RNA3'P_cycl/enolpyr_Trfase_a/b"/>
</dbReference>
<feature type="binding site" evidence="9">
    <location>
        <position position="349"/>
    </location>
    <ligand>
        <name>phosphoenolpyruvate</name>
        <dbReference type="ChEBI" id="CHEBI:58702"/>
    </ligand>
</feature>
<dbReference type="GO" id="GO:0003866">
    <property type="term" value="F:3-phosphoshikimate 1-carboxyvinyltransferase activity"/>
    <property type="evidence" value="ECO:0007669"/>
    <property type="project" value="UniProtKB-UniRule"/>
</dbReference>
<evidence type="ECO:0000256" key="3">
    <source>
        <dbReference type="ARBA" id="ARBA00009948"/>
    </source>
</evidence>
<evidence type="ECO:0000256" key="8">
    <source>
        <dbReference type="ARBA" id="ARBA00044633"/>
    </source>
</evidence>
<dbReference type="FunFam" id="3.65.10.10:FF:000006">
    <property type="entry name" value="3-phosphoshikimate 1-carboxyvinyltransferase"/>
    <property type="match status" value="1"/>
</dbReference>
<dbReference type="PANTHER" id="PTHR21090:SF5">
    <property type="entry name" value="PENTAFUNCTIONAL AROM POLYPEPTIDE"/>
    <property type="match status" value="1"/>
</dbReference>
<evidence type="ECO:0000313" key="12">
    <source>
        <dbReference type="Proteomes" id="UP000626244"/>
    </source>
</evidence>
<comment type="pathway">
    <text evidence="2 9">Metabolic intermediate biosynthesis; chorismate biosynthesis; chorismate from D-erythrose 4-phosphate and phosphoenolpyruvate: step 6/7.</text>
</comment>
<feature type="binding site" evidence="9">
    <location>
        <position position="25"/>
    </location>
    <ligand>
        <name>phosphoenolpyruvate</name>
        <dbReference type="ChEBI" id="CHEBI:58702"/>
    </ligand>
</feature>
<reference evidence="12" key="1">
    <citation type="journal article" date="2019" name="Int. J. Syst. Evol. Microbiol.">
        <title>The Global Catalogue of Microorganisms (GCM) 10K type strain sequencing project: providing services to taxonomists for standard genome sequencing and annotation.</title>
        <authorList>
            <consortium name="The Broad Institute Genomics Platform"/>
            <consortium name="The Broad Institute Genome Sequencing Center for Infectious Disease"/>
            <person name="Wu L."/>
            <person name="Ma J."/>
        </authorList>
    </citation>
    <scope>NUCLEOTIDE SEQUENCE [LARGE SCALE GENOMIC DNA]</scope>
    <source>
        <strain evidence="12">CGMCC 1.14993</strain>
    </source>
</reference>
<organism evidence="11 12">
    <name type="scientific">Gottfriedia solisilvae</name>
    <dbReference type="NCBI Taxonomy" id="1516104"/>
    <lineage>
        <taxon>Bacteria</taxon>
        <taxon>Bacillati</taxon>
        <taxon>Bacillota</taxon>
        <taxon>Bacilli</taxon>
        <taxon>Bacillales</taxon>
        <taxon>Bacillaceae</taxon>
        <taxon>Gottfriedia</taxon>
    </lineage>
</organism>
<dbReference type="PIRSF" id="PIRSF000505">
    <property type="entry name" value="EPSPS"/>
    <property type="match status" value="1"/>
</dbReference>
<keyword evidence="7 9" id="KW-0057">Aromatic amino acid biosynthesis</keyword>
<feature type="binding site" evidence="9">
    <location>
        <position position="26"/>
    </location>
    <ligand>
        <name>3-phosphoshikimate</name>
        <dbReference type="ChEBI" id="CHEBI:145989"/>
    </ligand>
</feature>
<evidence type="ECO:0000313" key="11">
    <source>
        <dbReference type="EMBL" id="GGI12257.1"/>
    </source>
</evidence>
<dbReference type="PROSITE" id="PS00104">
    <property type="entry name" value="EPSP_SYNTHASE_1"/>
    <property type="match status" value="1"/>
</dbReference>
<evidence type="ECO:0000256" key="4">
    <source>
        <dbReference type="ARBA" id="ARBA00022490"/>
    </source>
</evidence>
<feature type="binding site" evidence="9">
    <location>
        <position position="392"/>
    </location>
    <ligand>
        <name>phosphoenolpyruvate</name>
        <dbReference type="ChEBI" id="CHEBI:58702"/>
    </ligand>
</feature>
<comment type="similarity">
    <text evidence="3 9">Belongs to the EPSP synthase family.</text>
</comment>
<feature type="binding site" evidence="9">
    <location>
        <position position="125"/>
    </location>
    <ligand>
        <name>phosphoenolpyruvate</name>
        <dbReference type="ChEBI" id="CHEBI:58702"/>
    </ligand>
</feature>
<dbReference type="CDD" id="cd01556">
    <property type="entry name" value="EPSP_synthase"/>
    <property type="match status" value="1"/>
</dbReference>
<dbReference type="GO" id="GO:0009073">
    <property type="term" value="P:aromatic amino acid family biosynthetic process"/>
    <property type="evidence" value="ECO:0007669"/>
    <property type="project" value="UniProtKB-KW"/>
</dbReference>
<keyword evidence="12" id="KW-1185">Reference proteome</keyword>
<dbReference type="SUPFAM" id="SSF55205">
    <property type="entry name" value="EPT/RTPC-like"/>
    <property type="match status" value="1"/>
</dbReference>
<feature type="binding site" evidence="9">
    <location>
        <position position="30"/>
    </location>
    <ligand>
        <name>3-phosphoshikimate</name>
        <dbReference type="ChEBI" id="CHEBI:145989"/>
    </ligand>
</feature>
<evidence type="ECO:0000256" key="2">
    <source>
        <dbReference type="ARBA" id="ARBA00004811"/>
    </source>
</evidence>
<comment type="subcellular location">
    <subcellularLocation>
        <location evidence="9">Cytoplasm</location>
    </subcellularLocation>
</comment>
<comment type="subunit">
    <text evidence="9">Monomer.</text>
</comment>
<dbReference type="Pfam" id="PF00275">
    <property type="entry name" value="EPSP_synthase"/>
    <property type="match status" value="1"/>
</dbReference>
<feature type="binding site" evidence="9">
    <location>
        <position position="345"/>
    </location>
    <ligand>
        <name>3-phosphoshikimate</name>
        <dbReference type="ChEBI" id="CHEBI:145989"/>
    </ligand>
</feature>
<dbReference type="PROSITE" id="PS00885">
    <property type="entry name" value="EPSP_SYNTHASE_2"/>
    <property type="match status" value="1"/>
</dbReference>
<feature type="binding site" evidence="9">
    <location>
        <position position="97"/>
    </location>
    <ligand>
        <name>phosphoenolpyruvate</name>
        <dbReference type="ChEBI" id="CHEBI:58702"/>
    </ligand>
</feature>
<feature type="binding site" evidence="9">
    <location>
        <position position="172"/>
    </location>
    <ligand>
        <name>3-phosphoshikimate</name>
        <dbReference type="ChEBI" id="CHEBI:145989"/>
    </ligand>
</feature>
<evidence type="ECO:0000256" key="9">
    <source>
        <dbReference type="HAMAP-Rule" id="MF_00210"/>
    </source>
</evidence>
<comment type="catalytic activity">
    <reaction evidence="8">
        <text>3-phosphoshikimate + phosphoenolpyruvate = 5-O-(1-carboxyvinyl)-3-phosphoshikimate + phosphate</text>
        <dbReference type="Rhea" id="RHEA:21256"/>
        <dbReference type="ChEBI" id="CHEBI:43474"/>
        <dbReference type="ChEBI" id="CHEBI:57701"/>
        <dbReference type="ChEBI" id="CHEBI:58702"/>
        <dbReference type="ChEBI" id="CHEBI:145989"/>
        <dbReference type="EC" id="2.5.1.19"/>
    </reaction>
    <physiologicalReaction direction="left-to-right" evidence="8">
        <dbReference type="Rhea" id="RHEA:21257"/>
    </physiologicalReaction>
</comment>
<keyword evidence="6 9" id="KW-0808">Transferase</keyword>
<proteinExistence type="inferred from homology"/>
<protein>
    <recommendedName>
        <fullName evidence="9">3-phosphoshikimate 1-carboxyvinyltransferase</fullName>
        <ecNumber evidence="9">2.5.1.19</ecNumber>
    </recommendedName>
    <alternativeName>
        <fullName evidence="9">5-enolpyruvylshikimate-3-phosphate synthase</fullName>
        <shortName evidence="9">EPSP synthase</shortName>
        <shortName evidence="9">EPSPS</shortName>
    </alternativeName>
</protein>
<dbReference type="Gene3D" id="3.65.10.10">
    <property type="entry name" value="Enolpyruvate transferase domain"/>
    <property type="match status" value="2"/>
</dbReference>
<comment type="caution">
    <text evidence="9">Lacks conserved residue(s) required for the propagation of feature annotation.</text>
</comment>
<evidence type="ECO:0000256" key="5">
    <source>
        <dbReference type="ARBA" id="ARBA00022605"/>
    </source>
</evidence>
<feature type="domain" description="Enolpyruvate transferase" evidence="10">
    <location>
        <begin position="14"/>
        <end position="427"/>
    </location>
</feature>
<feature type="active site" description="Proton acceptor" evidence="9">
    <location>
        <position position="318"/>
    </location>
</feature>
<dbReference type="PANTHER" id="PTHR21090">
    <property type="entry name" value="AROM/DEHYDROQUINATE SYNTHASE"/>
    <property type="match status" value="1"/>
</dbReference>
<comment type="function">
    <text evidence="1 9">Catalyzes the transfer of the enolpyruvyl moiety of phosphoenolpyruvate (PEP) to the 5-hydroxyl of shikimate-3-phosphate (S3P) to produce enolpyruvyl shikimate-3-phosphate and inorganic phosphate.</text>
</comment>
<dbReference type="FunFam" id="3.65.10.10:FF:000005">
    <property type="entry name" value="3-phosphoshikimate 1-carboxyvinyltransferase"/>
    <property type="match status" value="1"/>
</dbReference>
<evidence type="ECO:0000256" key="6">
    <source>
        <dbReference type="ARBA" id="ARBA00022679"/>
    </source>
</evidence>
<dbReference type="HAMAP" id="MF_00210">
    <property type="entry name" value="EPSP_synth"/>
    <property type="match status" value="1"/>
</dbReference>
<accession>A0A8J3AJT0</accession>
<name>A0A8J3AJT0_9BACI</name>
<evidence type="ECO:0000256" key="1">
    <source>
        <dbReference type="ARBA" id="ARBA00002174"/>
    </source>
</evidence>
<dbReference type="UniPathway" id="UPA00053">
    <property type="reaction ID" value="UER00089"/>
</dbReference>
<dbReference type="GO" id="GO:0008652">
    <property type="term" value="P:amino acid biosynthetic process"/>
    <property type="evidence" value="ECO:0007669"/>
    <property type="project" value="UniProtKB-KW"/>
</dbReference>
<dbReference type="GO" id="GO:0009423">
    <property type="term" value="P:chorismate biosynthetic process"/>
    <property type="evidence" value="ECO:0007669"/>
    <property type="project" value="UniProtKB-UniRule"/>
</dbReference>
<dbReference type="InterPro" id="IPR001986">
    <property type="entry name" value="Enolpyruvate_Tfrase_dom"/>
</dbReference>
<evidence type="ECO:0000259" key="10">
    <source>
        <dbReference type="Pfam" id="PF00275"/>
    </source>
</evidence>
<dbReference type="AlphaFoldDB" id="A0A8J3AJT0"/>
<keyword evidence="4 9" id="KW-0963">Cytoplasm</keyword>
<feature type="binding site" evidence="9">
    <location>
        <position position="318"/>
    </location>
    <ligand>
        <name>3-phosphoshikimate</name>
        <dbReference type="ChEBI" id="CHEBI:145989"/>
    </ligand>
</feature>
<evidence type="ECO:0000256" key="7">
    <source>
        <dbReference type="ARBA" id="ARBA00023141"/>
    </source>
</evidence>
<dbReference type="Proteomes" id="UP000626244">
    <property type="component" value="Unassembled WGS sequence"/>
</dbReference>
<gene>
    <name evidence="9 11" type="primary">aroA</name>
    <name evidence="11" type="ORF">GCM10007380_12010</name>
</gene>
<comment type="caution">
    <text evidence="11">The sequence shown here is derived from an EMBL/GenBank/DDBJ whole genome shotgun (WGS) entry which is preliminary data.</text>
</comment>
<feature type="binding site" evidence="9">
    <location>
        <position position="170"/>
    </location>
    <ligand>
        <name>3-phosphoshikimate</name>
        <dbReference type="ChEBI" id="CHEBI:145989"/>
    </ligand>
</feature>
<dbReference type="NCBIfam" id="TIGR01356">
    <property type="entry name" value="aroA"/>
    <property type="match status" value="1"/>
</dbReference>
<dbReference type="InterPro" id="IPR036968">
    <property type="entry name" value="Enolpyruvate_Tfrase_sf"/>
</dbReference>
<dbReference type="InterPro" id="IPR023193">
    <property type="entry name" value="EPSP_synthase_CS"/>
</dbReference>
<dbReference type="GO" id="GO:0005737">
    <property type="term" value="C:cytoplasm"/>
    <property type="evidence" value="ECO:0007669"/>
    <property type="project" value="UniProtKB-SubCell"/>
</dbReference>
<feature type="binding site" evidence="9">
    <location>
        <position position="172"/>
    </location>
    <ligand>
        <name>phosphoenolpyruvate</name>
        <dbReference type="ChEBI" id="CHEBI:58702"/>
    </ligand>
</feature>
<dbReference type="EC" id="2.5.1.19" evidence="9"/>
<keyword evidence="5 9" id="KW-0028">Amino-acid biosynthesis</keyword>
<sequence length="432" mass="45987">MSKMNNSHSNHKVSLVGEVTIPGDKSISHRAIMFGSLATGVTKVTNFLLGEDCLSTIDCFRKLGVHIDVQKDEVLVYGNGIEGLKESESVLDVGNSGTTARLLMGIISGLPFHSVIIGDESIGKRPMKRVTKPLKMMGSQIDGRDDATYTPISIRGGQLKGISYESPVSSAQVKSSILLAGLFADGTTIVSEPEKSRDHTERMLKAFGCELDVSGNTVSITGGQQLKATNVTVPGDISSAAFFLVAGSIIPNSEILLKNVGVNPTRIGILTVLDRMGADITLENEKVVNGEPIADLRVKSAKLKGTIIGGEEIPTCIDELPILALAASQAEGETIIKDAEELRVKETDRIQTVVTELTKLGVSIEATKDGMIIQGSNKALNGANVASHGDHRMGMMLSVASLLADGETFIENTECIAVSFPNFKEQLQELLK</sequence>
<dbReference type="InterPro" id="IPR006264">
    <property type="entry name" value="EPSP_synthase"/>
</dbReference>
<feature type="binding site" evidence="9">
    <location>
        <position position="25"/>
    </location>
    <ligand>
        <name>3-phosphoshikimate</name>
        <dbReference type="ChEBI" id="CHEBI:145989"/>
    </ligand>
</feature>
<dbReference type="EMBL" id="BMHB01000001">
    <property type="protein sequence ID" value="GGI12257.1"/>
    <property type="molecule type" value="Genomic_DNA"/>
</dbReference>